<dbReference type="GeneID" id="20362765"/>
<dbReference type="Proteomes" id="UP000007978">
    <property type="component" value="Chromosome 4"/>
</dbReference>
<sequence length="101" mass="11459">MQKLTVDLEGQYNLASASPEFLTLAHFEVQCYIHSAPMQWAMNGNAVASVVFEQNVIYRLELPTATDAGFYESCLTLLCSNRDKDEEDQLRFVICHLPMLL</sequence>
<dbReference type="HOGENOM" id="CLU_2291873_0_0_1"/>
<reference evidence="1 2" key="1">
    <citation type="journal article" date="2012" name="PLoS Pathog.">
        <title>Comparative pathogenomics reveals horizontally acquired novel virulence genes in fungi infecting cereal hosts.</title>
        <authorList>
            <person name="Gardiner D.M."/>
            <person name="McDonald M.C."/>
            <person name="Covarelli L."/>
            <person name="Solomon P.S."/>
            <person name="Rusu A.G."/>
            <person name="Marshall M."/>
            <person name="Kazan K."/>
            <person name="Chakraborty S."/>
            <person name="McDonald B.A."/>
            <person name="Manners J.M."/>
        </authorList>
    </citation>
    <scope>NUCLEOTIDE SEQUENCE [LARGE SCALE GENOMIC DNA]</scope>
    <source>
        <strain evidence="1 2">CS3096</strain>
    </source>
</reference>
<keyword evidence="2" id="KW-1185">Reference proteome</keyword>
<organism evidence="1 2">
    <name type="scientific">Fusarium pseudograminearum (strain CS3096)</name>
    <name type="common">Wheat and barley crown-rot fungus</name>
    <dbReference type="NCBI Taxonomy" id="1028729"/>
    <lineage>
        <taxon>Eukaryota</taxon>
        <taxon>Fungi</taxon>
        <taxon>Dikarya</taxon>
        <taxon>Ascomycota</taxon>
        <taxon>Pezizomycotina</taxon>
        <taxon>Sordariomycetes</taxon>
        <taxon>Hypocreomycetidae</taxon>
        <taxon>Hypocreales</taxon>
        <taxon>Nectriaceae</taxon>
        <taxon>Fusarium</taxon>
    </lineage>
</organism>
<proteinExistence type="predicted"/>
<protein>
    <submittedName>
        <fullName evidence="1">Uncharacterized protein</fullName>
    </submittedName>
</protein>
<evidence type="ECO:0000313" key="2">
    <source>
        <dbReference type="Proteomes" id="UP000007978"/>
    </source>
</evidence>
<dbReference type="KEGG" id="fpu:FPSE_04147"/>
<name>K3UT17_FUSPC</name>
<accession>K3UT17</accession>
<evidence type="ECO:0000313" key="1">
    <source>
        <dbReference type="EMBL" id="EKJ75646.1"/>
    </source>
</evidence>
<comment type="caution">
    <text evidence="1">The sequence shown here is derived from an EMBL/GenBank/DDBJ whole genome shotgun (WGS) entry which is preliminary data.</text>
</comment>
<gene>
    <name evidence="1" type="ORF">FPSE_04147</name>
</gene>
<dbReference type="AlphaFoldDB" id="K3UT17"/>
<dbReference type="EMBL" id="AFNW01000083">
    <property type="protein sequence ID" value="EKJ75646.1"/>
    <property type="molecule type" value="Genomic_DNA"/>
</dbReference>
<dbReference type="RefSeq" id="XP_009255540.1">
    <property type="nucleotide sequence ID" value="XM_009257265.1"/>
</dbReference>